<organism evidence="2 3">
    <name type="scientific">Candidatus Avidehalobacter gallistercoris</name>
    <dbReference type="NCBI Taxonomy" id="2840694"/>
    <lineage>
        <taxon>Bacteria</taxon>
        <taxon>Bacillati</taxon>
        <taxon>Bacillota</taxon>
        <taxon>Clostridia</taxon>
        <taxon>Eubacteriales</taxon>
        <taxon>Peptococcaceae</taxon>
        <taxon>Peptococcaceae incertae sedis</taxon>
        <taxon>Candidatus Avidehalobacter</taxon>
    </lineage>
</organism>
<comment type="caution">
    <text evidence="2">The sequence shown here is derived from an EMBL/GenBank/DDBJ whole genome shotgun (WGS) entry which is preliminary data.</text>
</comment>
<name>A0A9D1KYX6_9FIRM</name>
<dbReference type="AlphaFoldDB" id="A0A9D1KYX6"/>
<sequence>MNYVDWCKQFYAAHPGVCLGVAGGLLLGLCFAVFGFWRTLVVAVCGAVGLFIGWRLDAGDSPDSWFDQLRQKFNRK</sequence>
<keyword evidence="1" id="KW-0812">Transmembrane</keyword>
<dbReference type="EMBL" id="DVMH01000029">
    <property type="protein sequence ID" value="HIU10738.1"/>
    <property type="molecule type" value="Genomic_DNA"/>
</dbReference>
<gene>
    <name evidence="2" type="ORF">IAB00_05815</name>
</gene>
<feature type="transmembrane region" description="Helical" evidence="1">
    <location>
        <begin position="12"/>
        <end position="34"/>
    </location>
</feature>
<reference evidence="2" key="1">
    <citation type="submission" date="2020-10" db="EMBL/GenBank/DDBJ databases">
        <authorList>
            <person name="Gilroy R."/>
        </authorList>
    </citation>
    <scope>NUCLEOTIDE SEQUENCE</scope>
    <source>
        <strain evidence="2">2830</strain>
    </source>
</reference>
<dbReference type="InterPro" id="IPR018730">
    <property type="entry name" value="DUF2273"/>
</dbReference>
<keyword evidence="1" id="KW-1133">Transmembrane helix</keyword>
<dbReference type="Pfam" id="PF10031">
    <property type="entry name" value="DUF2273"/>
    <property type="match status" value="1"/>
</dbReference>
<evidence type="ECO:0000313" key="3">
    <source>
        <dbReference type="Proteomes" id="UP000824124"/>
    </source>
</evidence>
<evidence type="ECO:0000256" key="1">
    <source>
        <dbReference type="SAM" id="Phobius"/>
    </source>
</evidence>
<proteinExistence type="predicted"/>
<keyword evidence="1" id="KW-0472">Membrane</keyword>
<protein>
    <submittedName>
        <fullName evidence="2">DUF2273 domain-containing protein</fullName>
    </submittedName>
</protein>
<evidence type="ECO:0000313" key="2">
    <source>
        <dbReference type="EMBL" id="HIU10738.1"/>
    </source>
</evidence>
<reference evidence="2" key="2">
    <citation type="journal article" date="2021" name="PeerJ">
        <title>Extensive microbial diversity within the chicken gut microbiome revealed by metagenomics and culture.</title>
        <authorList>
            <person name="Gilroy R."/>
            <person name="Ravi A."/>
            <person name="Getino M."/>
            <person name="Pursley I."/>
            <person name="Horton D.L."/>
            <person name="Alikhan N.F."/>
            <person name="Baker D."/>
            <person name="Gharbi K."/>
            <person name="Hall N."/>
            <person name="Watson M."/>
            <person name="Adriaenssens E.M."/>
            <person name="Foster-Nyarko E."/>
            <person name="Jarju S."/>
            <person name="Secka A."/>
            <person name="Antonio M."/>
            <person name="Oren A."/>
            <person name="Chaudhuri R.R."/>
            <person name="La Ragione R."/>
            <person name="Hildebrand F."/>
            <person name="Pallen M.J."/>
        </authorList>
    </citation>
    <scope>NUCLEOTIDE SEQUENCE</scope>
    <source>
        <strain evidence="2">2830</strain>
    </source>
</reference>
<dbReference type="Proteomes" id="UP000824124">
    <property type="component" value="Unassembled WGS sequence"/>
</dbReference>
<feature type="transmembrane region" description="Helical" evidence="1">
    <location>
        <begin position="39"/>
        <end position="56"/>
    </location>
</feature>
<accession>A0A9D1KYX6</accession>